<keyword evidence="4" id="KW-1185">Reference proteome</keyword>
<reference evidence="4" key="1">
    <citation type="submission" date="2014-03" db="EMBL/GenBank/DDBJ databases">
        <authorList>
            <person name="Urmite Genomes U."/>
        </authorList>
    </citation>
    <scope>NUCLEOTIDE SEQUENCE [LARGE SCALE GENOMIC DNA]</scope>
    <source>
        <strain evidence="4">HD-03</strain>
    </source>
</reference>
<accession>A0A024P986</accession>
<dbReference type="RefSeq" id="WP_035511082.1">
    <property type="nucleotide sequence ID" value="NZ_CCDH010000005.1"/>
</dbReference>
<dbReference type="Pfam" id="PF13273">
    <property type="entry name" value="DUF4064"/>
    <property type="match status" value="1"/>
</dbReference>
<dbReference type="Proteomes" id="UP000028868">
    <property type="component" value="Unassembled WGS sequence"/>
</dbReference>
<sequence>MKRTVEIVLTIIGMVLFGLPVLVSSILLNTKDNPQVKQELENFMNSPEMQMEGQESMPEISQMIDAMGSFGMFVLIAALIAIGLGILSALFLKGNKKPKAAGIILIVTAIIFTFATVFIGVFGGAVYLIAGIVALVRKPKNPAEEISD</sequence>
<organism evidence="3 4">
    <name type="scientific">Halobacillus karajensis</name>
    <dbReference type="NCBI Taxonomy" id="195088"/>
    <lineage>
        <taxon>Bacteria</taxon>
        <taxon>Bacillati</taxon>
        <taxon>Bacillota</taxon>
        <taxon>Bacilli</taxon>
        <taxon>Bacillales</taxon>
        <taxon>Bacillaceae</taxon>
        <taxon>Halobacillus</taxon>
    </lineage>
</organism>
<feature type="domain" description="DUF4064" evidence="2">
    <location>
        <begin position="2"/>
        <end position="114"/>
    </location>
</feature>
<comment type="caution">
    <text evidence="3">The sequence shown here is derived from an EMBL/GenBank/DDBJ whole genome shotgun (WGS) entry which is preliminary data.</text>
</comment>
<dbReference type="EMBL" id="CCDI010000005">
    <property type="protein sequence ID" value="CDQ25413.1"/>
    <property type="molecule type" value="Genomic_DNA"/>
</dbReference>
<proteinExistence type="predicted"/>
<protein>
    <submittedName>
        <fullName evidence="3">ABC-type phosphate transport system, permease component</fullName>
    </submittedName>
</protein>
<dbReference type="InterPro" id="IPR025273">
    <property type="entry name" value="DUF4064"/>
</dbReference>
<keyword evidence="1" id="KW-0812">Transmembrane</keyword>
<reference evidence="3 4" key="2">
    <citation type="submission" date="2014-05" db="EMBL/GenBank/DDBJ databases">
        <title>Draft genome sequence of Halobacillus karajensis HK-03.</title>
        <authorList>
            <person name="Khelaifia S."/>
            <person name="Croce O."/>
            <person name="Lagier J.C."/>
            <person name="Raoult D."/>
        </authorList>
    </citation>
    <scope>NUCLEOTIDE SEQUENCE [LARGE SCALE GENOMIC DNA]</scope>
    <source>
        <strain evidence="3 4">HD-03</strain>
    </source>
</reference>
<keyword evidence="1" id="KW-1133">Transmembrane helix</keyword>
<gene>
    <name evidence="3" type="ORF">BN983_03746</name>
</gene>
<feature type="transmembrane region" description="Helical" evidence="1">
    <location>
        <begin position="103"/>
        <end position="136"/>
    </location>
</feature>
<evidence type="ECO:0000259" key="2">
    <source>
        <dbReference type="Pfam" id="PF13273"/>
    </source>
</evidence>
<evidence type="ECO:0000313" key="3">
    <source>
        <dbReference type="EMBL" id="CDQ25413.1"/>
    </source>
</evidence>
<feature type="transmembrane region" description="Helical" evidence="1">
    <location>
        <begin position="70"/>
        <end position="91"/>
    </location>
</feature>
<keyword evidence="1" id="KW-0472">Membrane</keyword>
<feature type="transmembrane region" description="Helical" evidence="1">
    <location>
        <begin position="7"/>
        <end position="28"/>
    </location>
</feature>
<name>A0A024P986_9BACI</name>
<evidence type="ECO:0000313" key="4">
    <source>
        <dbReference type="Proteomes" id="UP000028868"/>
    </source>
</evidence>
<evidence type="ECO:0000256" key="1">
    <source>
        <dbReference type="SAM" id="Phobius"/>
    </source>
</evidence>
<dbReference type="AlphaFoldDB" id="A0A024P986"/>